<dbReference type="RefSeq" id="WP_197060064.1">
    <property type="nucleotide sequence ID" value="NZ_BBLT01000004.1"/>
</dbReference>
<evidence type="ECO:0000259" key="3">
    <source>
        <dbReference type="Pfam" id="PF12770"/>
    </source>
</evidence>
<comment type="caution">
    <text evidence="4">The sequence shown here is derived from an EMBL/GenBank/DDBJ whole genome shotgun (WGS) entry which is preliminary data.</text>
</comment>
<dbReference type="eggNOG" id="COG0457">
    <property type="taxonomic scope" value="Bacteria"/>
</dbReference>
<dbReference type="InterPro" id="IPR019734">
    <property type="entry name" value="TPR_rpt"/>
</dbReference>
<dbReference type="Gene3D" id="1.25.40.10">
    <property type="entry name" value="Tetratricopeptide repeat domain"/>
    <property type="match status" value="3"/>
</dbReference>
<keyword evidence="2" id="KW-0802">TPR repeat</keyword>
<protein>
    <recommendedName>
        <fullName evidence="3">CHAT domain-containing protein</fullName>
    </recommendedName>
</protein>
<gene>
    <name evidence="4" type="ORF">MYP_2392</name>
</gene>
<keyword evidence="1" id="KW-0677">Repeat</keyword>
<evidence type="ECO:0000256" key="2">
    <source>
        <dbReference type="ARBA" id="ARBA00022803"/>
    </source>
</evidence>
<keyword evidence="5" id="KW-1185">Reference proteome</keyword>
<dbReference type="Pfam" id="PF12770">
    <property type="entry name" value="CHAT"/>
    <property type="match status" value="1"/>
</dbReference>
<dbReference type="PANTHER" id="PTHR45641">
    <property type="entry name" value="TETRATRICOPEPTIDE REPEAT PROTEIN (AFU_ORTHOLOGUE AFUA_6G03870)"/>
    <property type="match status" value="1"/>
</dbReference>
<dbReference type="PANTHER" id="PTHR45641:SF19">
    <property type="entry name" value="NEPHROCYSTIN-3"/>
    <property type="match status" value="1"/>
</dbReference>
<proteinExistence type="predicted"/>
<dbReference type="SMART" id="SM00028">
    <property type="entry name" value="TPR"/>
    <property type="match status" value="4"/>
</dbReference>
<evidence type="ECO:0000256" key="1">
    <source>
        <dbReference type="ARBA" id="ARBA00022737"/>
    </source>
</evidence>
<evidence type="ECO:0000313" key="5">
    <source>
        <dbReference type="Proteomes" id="UP000030185"/>
    </source>
</evidence>
<dbReference type="Pfam" id="PF13424">
    <property type="entry name" value="TPR_12"/>
    <property type="match status" value="1"/>
</dbReference>
<accession>A0A098LGE5</accession>
<organism evidence="4 5">
    <name type="scientific">Sporocytophaga myxococcoides</name>
    <dbReference type="NCBI Taxonomy" id="153721"/>
    <lineage>
        <taxon>Bacteria</taxon>
        <taxon>Pseudomonadati</taxon>
        <taxon>Bacteroidota</taxon>
        <taxon>Cytophagia</taxon>
        <taxon>Cytophagales</taxon>
        <taxon>Cytophagaceae</taxon>
        <taxon>Sporocytophaga</taxon>
    </lineage>
</organism>
<name>A0A098LGE5_9BACT</name>
<reference evidence="4 5" key="1">
    <citation type="submission" date="2014-09" db="EMBL/GenBank/DDBJ databases">
        <title>Sporocytophaga myxococcoides PG-01 genome sequencing.</title>
        <authorList>
            <person name="Liu L."/>
            <person name="Gao P.J."/>
            <person name="Chen G.J."/>
            <person name="Wang L.S."/>
        </authorList>
    </citation>
    <scope>NUCLEOTIDE SEQUENCE [LARGE SCALE GENOMIC DNA]</scope>
    <source>
        <strain evidence="4 5">PG-01</strain>
    </source>
</reference>
<evidence type="ECO:0000313" key="4">
    <source>
        <dbReference type="EMBL" id="GAL85163.1"/>
    </source>
</evidence>
<dbReference type="STRING" id="153721.MYP_2392"/>
<dbReference type="EMBL" id="BBLT01000004">
    <property type="protein sequence ID" value="GAL85163.1"/>
    <property type="molecule type" value="Genomic_DNA"/>
</dbReference>
<feature type="domain" description="CHAT" evidence="3">
    <location>
        <begin position="1096"/>
        <end position="1399"/>
    </location>
</feature>
<dbReference type="eggNOG" id="COG4995">
    <property type="taxonomic scope" value="Bacteria"/>
</dbReference>
<sequence length="1415" mass="161872">MNRFLLGVFLCFLSLVTKGGDNENHLKQAKNDKKLAFLKYKFDQGEYEECIDGANKFARSYDKGKVTISDATRAKLLEASSYFSMLSFEKASQTYNAALSLAEKSKIQPRDEHKCLLYIAQYLNETGNYVEEENVLHQIDKISGIDKASTEVLDFLLTRAELYKNQGYCFKALEIIENQEPYRLKMASSQLVEDKDKAAQDKDIDFLTRKETYLHLLNLKATCLFQIGKTSEAEMLIKNNLLWGNKNLSSSNRYVIEALRGEAELLDKKKSYGKSAMAYNQCYGRSSAAEYESSKVEDLVNQTIESIKDGQIIQYKNYLRRLQMYAFRSVGTKDRYEIAYNYCEALRSFYEGDLQAAESRLNSLVSIIKFLPPYHPYHYKTLQLKADIKLRQGDLKSYRNVLLSRAEFNSKFKGAKSPEFFKANLELALYELNYGSDLNMAEKMFFANYSSRLKNEIAKESDLNIFYLKAFARLLEKKDKLDSAITVMKDVVSGSVLQHGEKSPEYAAGIAKLGELLILSGKYEDGFSSVQKAEIAMESGKENRNELSIEAYLIISRLYAFKGEFDKSKNLLNKVAQLNLNKKGFDPLADAVEHEQAASLYLMTGNYYKGEKEVKKSQEIKERILEGGSLQLLSVYETLARLNLINGNYNLADQYLKYSKDIAEKVFDKQSLYQTGIQLMQGDYFNEIGDYKKAEDAFAKADEIFLSKLGKENLKRAETLFKLAALKYKRGAKVAEAEKLYQEAGKIIQKSVGENNPLYALHLQKLAEFYIQIKRTEEVDRLLSEAEKYWDKKIGSDNKYNAEIKLLQGDIAYNKEKFDVAEKNYQKSRQLFSTIFNEKHPGYIQATGKLARVQYMMKGYDKSLELMEEIIPKYLDYTRNYFPSLSFREKSKFWSKMKDEFEFYNFLALDVFGNKKSRLSSEVYNNTIATKALLLSSNIKLREQILNSKDTVLIGMYNEWIMQSESLTSSLSYTKEQLTAQNIDPHRIEASIEHLEKEMSKRSTLFNGEEIKRRATWKEIRTNLSENEYAVEMVRYRFFNKMFSDSVIYTALIVNKHSSESPDVVSFSNGNAMEKKFLKYYRNVANMNIADEYSYDTYWKNIKSKIPDGATVYFSSEGVYNQLNIEMMPAPDGSFVLEKNQIVLVTNTKDLLGVAESKKKSNIKEVRRTHSDEYLLCGNPDFYSEKNNGKSASVVALPGAEKEVNELTTLLNGTGKRTVKVLSNHVTEDTIGSFVNPKVFHIATHGYFKETMARVNDDDFASNPLLNSGLMLSGAGEILSNAENTYVNQKDGILTAYEAMNLNFTSTELVVLSACETGRGDVQVGEGVYGLQRSFLIAGADAVIMSLFKVNDEITQKLMLSFYKKWIESGNKRKAFLEAKREIRKIYDNPLSWGAFIMIEGRPYREQTLQALVKE</sequence>
<dbReference type="Proteomes" id="UP000030185">
    <property type="component" value="Unassembled WGS sequence"/>
</dbReference>
<dbReference type="InterPro" id="IPR011990">
    <property type="entry name" value="TPR-like_helical_dom_sf"/>
</dbReference>
<dbReference type="SUPFAM" id="SSF48452">
    <property type="entry name" value="TPR-like"/>
    <property type="match status" value="4"/>
</dbReference>
<dbReference type="InterPro" id="IPR024983">
    <property type="entry name" value="CHAT_dom"/>
</dbReference>